<comment type="caution">
    <text evidence="1">The sequence shown here is derived from an EMBL/GenBank/DDBJ whole genome shotgun (WGS) entry which is preliminary data.</text>
</comment>
<gene>
    <name evidence="1" type="ORF">FA95DRAFT_1555324</name>
</gene>
<name>A0ACB8S3U8_9AGAM</name>
<evidence type="ECO:0000313" key="1">
    <source>
        <dbReference type="EMBL" id="KAI0050827.1"/>
    </source>
</evidence>
<dbReference type="EMBL" id="MU275858">
    <property type="protein sequence ID" value="KAI0050827.1"/>
    <property type="molecule type" value="Genomic_DNA"/>
</dbReference>
<reference evidence="1" key="1">
    <citation type="submission" date="2021-02" db="EMBL/GenBank/DDBJ databases">
        <authorList>
            <consortium name="DOE Joint Genome Institute"/>
            <person name="Ahrendt S."/>
            <person name="Looney B.P."/>
            <person name="Miyauchi S."/>
            <person name="Morin E."/>
            <person name="Drula E."/>
            <person name="Courty P.E."/>
            <person name="Chicoki N."/>
            <person name="Fauchery L."/>
            <person name="Kohler A."/>
            <person name="Kuo A."/>
            <person name="Labutti K."/>
            <person name="Pangilinan J."/>
            <person name="Lipzen A."/>
            <person name="Riley R."/>
            <person name="Andreopoulos W."/>
            <person name="He G."/>
            <person name="Johnson J."/>
            <person name="Barry K.W."/>
            <person name="Grigoriev I.V."/>
            <person name="Nagy L."/>
            <person name="Hibbett D."/>
            <person name="Henrissat B."/>
            <person name="Matheny P.B."/>
            <person name="Labbe J."/>
            <person name="Martin F."/>
        </authorList>
    </citation>
    <scope>NUCLEOTIDE SEQUENCE</scope>
    <source>
        <strain evidence="1">FP105234-sp</strain>
    </source>
</reference>
<keyword evidence="2" id="KW-1185">Reference proteome</keyword>
<evidence type="ECO:0000313" key="2">
    <source>
        <dbReference type="Proteomes" id="UP000814033"/>
    </source>
</evidence>
<organism evidence="1 2">
    <name type="scientific">Auriscalpium vulgare</name>
    <dbReference type="NCBI Taxonomy" id="40419"/>
    <lineage>
        <taxon>Eukaryota</taxon>
        <taxon>Fungi</taxon>
        <taxon>Dikarya</taxon>
        <taxon>Basidiomycota</taxon>
        <taxon>Agaricomycotina</taxon>
        <taxon>Agaricomycetes</taxon>
        <taxon>Russulales</taxon>
        <taxon>Auriscalpiaceae</taxon>
        <taxon>Auriscalpium</taxon>
    </lineage>
</organism>
<protein>
    <submittedName>
        <fullName evidence="1">Uncharacterized protein</fullName>
    </submittedName>
</protein>
<proteinExistence type="predicted"/>
<reference evidence="1" key="2">
    <citation type="journal article" date="2022" name="New Phytol.">
        <title>Evolutionary transition to the ectomycorrhizal habit in the genomes of a hyperdiverse lineage of mushroom-forming fungi.</title>
        <authorList>
            <person name="Looney B."/>
            <person name="Miyauchi S."/>
            <person name="Morin E."/>
            <person name="Drula E."/>
            <person name="Courty P.E."/>
            <person name="Kohler A."/>
            <person name="Kuo A."/>
            <person name="LaButti K."/>
            <person name="Pangilinan J."/>
            <person name="Lipzen A."/>
            <person name="Riley R."/>
            <person name="Andreopoulos W."/>
            <person name="He G."/>
            <person name="Johnson J."/>
            <person name="Nolan M."/>
            <person name="Tritt A."/>
            <person name="Barry K.W."/>
            <person name="Grigoriev I.V."/>
            <person name="Nagy L.G."/>
            <person name="Hibbett D."/>
            <person name="Henrissat B."/>
            <person name="Matheny P.B."/>
            <person name="Labbe J."/>
            <person name="Martin F.M."/>
        </authorList>
    </citation>
    <scope>NUCLEOTIDE SEQUENCE</scope>
    <source>
        <strain evidence="1">FP105234-sp</strain>
    </source>
</reference>
<accession>A0ACB8S3U8</accession>
<sequence>MTLNLPSTQLAVQWYPPSYDVRAEQVPVPTIEHPDDAIIKIKLAGLCGSDLHVYRGHEDVEETHICGHEFVGEVVTLGASFQSASPASRPTAYSTLKVGDKVVSPFTTSCGECQFCRLGFTARCVHSELLGTSTLPGAQAQFIRIPHAGGTLLPISPGSPLEALPDQALLLLADILPTGHFVALQALTHPKLSPIFNGKPWPHGAGAVFGPVLEIQDAPAPLTDEDRILCIAVVGLGPVGLCATLALLDLLVSAGIRFRVIAVDPNDARRKKMQEVYDSLPPDARGAQDSQFVVADIEESKAVVNGWGRKGCHAVLEVVGNPAALTLSLDLLAPSGVISSCGVHQAPPLPFTGRTMYNYNVSLEFGRCSVRAVLGAAAGLLLRRRDAFEGLVERVLPLSHAPEAYARFEKGEWGKVAFDPWA</sequence>
<dbReference type="Proteomes" id="UP000814033">
    <property type="component" value="Unassembled WGS sequence"/>
</dbReference>